<keyword evidence="1" id="KW-0805">Transcription regulation</keyword>
<dbReference type="Pfam" id="PF12833">
    <property type="entry name" value="HTH_18"/>
    <property type="match status" value="1"/>
</dbReference>
<accession>A0A4R5LX94</accession>
<dbReference type="SUPFAM" id="SSF46689">
    <property type="entry name" value="Homeodomain-like"/>
    <property type="match status" value="2"/>
</dbReference>
<evidence type="ECO:0000256" key="2">
    <source>
        <dbReference type="ARBA" id="ARBA00023125"/>
    </source>
</evidence>
<sequence>MPGLLKIVRPPGVARVIRKYMSVTLWGITRMHWYGGACASQTVDFQPWCKRRVGRGDASLARRDRLGCANTKRWSEGMSNESCMVDDEDGVDGPWPNDGDDAVIRQLNALLAPALEGQHPPSEGFTRHLVLALHEYVSSTYGRTGADAEPARGVLAPWQLRRAREYMLEHVGDDVGLDAIASQCGLSVNHFVRAFRESTGTTPHRWLMAQRLNLAMRLMRNPQMTLAEVAGASGFADQSHLTRVFAARIGIPPGQWRRACCELSIPDDDAAPNRRE</sequence>
<dbReference type="PROSITE" id="PS01124">
    <property type="entry name" value="HTH_ARAC_FAMILY_2"/>
    <property type="match status" value="1"/>
</dbReference>
<dbReference type="SMART" id="SM00342">
    <property type="entry name" value="HTH_ARAC"/>
    <property type="match status" value="1"/>
</dbReference>
<keyword evidence="2" id="KW-0238">DNA-binding</keyword>
<dbReference type="PANTHER" id="PTHR46796">
    <property type="entry name" value="HTH-TYPE TRANSCRIPTIONAL ACTIVATOR RHAS-RELATED"/>
    <property type="match status" value="1"/>
</dbReference>
<organism evidence="5 6">
    <name type="scientific">Paraburkholderia silviterrae</name>
    <dbReference type="NCBI Taxonomy" id="2528715"/>
    <lineage>
        <taxon>Bacteria</taxon>
        <taxon>Pseudomonadati</taxon>
        <taxon>Pseudomonadota</taxon>
        <taxon>Betaproteobacteria</taxon>
        <taxon>Burkholderiales</taxon>
        <taxon>Burkholderiaceae</taxon>
        <taxon>Paraburkholderia</taxon>
    </lineage>
</organism>
<protein>
    <submittedName>
        <fullName evidence="5">AraC family transcriptional regulator</fullName>
    </submittedName>
</protein>
<dbReference type="InterPro" id="IPR050204">
    <property type="entry name" value="AraC_XylS_family_regulators"/>
</dbReference>
<dbReference type="InterPro" id="IPR018060">
    <property type="entry name" value="HTH_AraC"/>
</dbReference>
<reference evidence="5 6" key="1">
    <citation type="submission" date="2019-03" db="EMBL/GenBank/DDBJ databases">
        <title>Paraburkholderia sp. 4M-K11, isolated from subtropical forest soil.</title>
        <authorList>
            <person name="Gao Z.-H."/>
            <person name="Qiu L.-H."/>
        </authorList>
    </citation>
    <scope>NUCLEOTIDE SEQUENCE [LARGE SCALE GENOMIC DNA]</scope>
    <source>
        <strain evidence="5 6">4M-K11</strain>
    </source>
</reference>
<dbReference type="PANTHER" id="PTHR46796:SF14">
    <property type="entry name" value="TRANSCRIPTIONAL REGULATORY PROTEIN"/>
    <property type="match status" value="1"/>
</dbReference>
<name>A0A4R5LX94_9BURK</name>
<dbReference type="GO" id="GO:0043565">
    <property type="term" value="F:sequence-specific DNA binding"/>
    <property type="evidence" value="ECO:0007669"/>
    <property type="project" value="InterPro"/>
</dbReference>
<dbReference type="OrthoDB" id="9809338at2"/>
<evidence type="ECO:0000256" key="3">
    <source>
        <dbReference type="ARBA" id="ARBA00023163"/>
    </source>
</evidence>
<evidence type="ECO:0000256" key="1">
    <source>
        <dbReference type="ARBA" id="ARBA00023015"/>
    </source>
</evidence>
<dbReference type="AlphaFoldDB" id="A0A4R5LX94"/>
<evidence type="ECO:0000259" key="4">
    <source>
        <dbReference type="PROSITE" id="PS01124"/>
    </source>
</evidence>
<dbReference type="Gene3D" id="1.10.10.60">
    <property type="entry name" value="Homeodomain-like"/>
    <property type="match status" value="2"/>
</dbReference>
<keyword evidence="6" id="KW-1185">Reference proteome</keyword>
<dbReference type="GO" id="GO:0003700">
    <property type="term" value="F:DNA-binding transcription factor activity"/>
    <property type="evidence" value="ECO:0007669"/>
    <property type="project" value="InterPro"/>
</dbReference>
<evidence type="ECO:0000313" key="5">
    <source>
        <dbReference type="EMBL" id="TDG16423.1"/>
    </source>
</evidence>
<keyword evidence="3" id="KW-0804">Transcription</keyword>
<evidence type="ECO:0000313" key="6">
    <source>
        <dbReference type="Proteomes" id="UP000295722"/>
    </source>
</evidence>
<gene>
    <name evidence="5" type="ORF">EYW47_40535</name>
</gene>
<dbReference type="InterPro" id="IPR009057">
    <property type="entry name" value="Homeodomain-like_sf"/>
</dbReference>
<dbReference type="Proteomes" id="UP000295722">
    <property type="component" value="Unassembled WGS sequence"/>
</dbReference>
<proteinExistence type="predicted"/>
<dbReference type="EMBL" id="SMRP01000071">
    <property type="protein sequence ID" value="TDG16423.1"/>
    <property type="molecule type" value="Genomic_DNA"/>
</dbReference>
<comment type="caution">
    <text evidence="5">The sequence shown here is derived from an EMBL/GenBank/DDBJ whole genome shotgun (WGS) entry which is preliminary data.</text>
</comment>
<feature type="domain" description="HTH araC/xylS-type" evidence="4">
    <location>
        <begin position="161"/>
        <end position="259"/>
    </location>
</feature>